<name>A0A7T3FXU7_9EURY</name>
<dbReference type="PROSITE" id="PS50112">
    <property type="entry name" value="PAS"/>
    <property type="match status" value="3"/>
</dbReference>
<evidence type="ECO:0000313" key="9">
    <source>
        <dbReference type="EMBL" id="QPV62680.1"/>
    </source>
</evidence>
<keyword evidence="5" id="KW-0418">Kinase</keyword>
<evidence type="ECO:0000259" key="6">
    <source>
        <dbReference type="PROSITE" id="PS50109"/>
    </source>
</evidence>
<dbReference type="InterPro" id="IPR013656">
    <property type="entry name" value="PAS_4"/>
</dbReference>
<dbReference type="CDD" id="cd00082">
    <property type="entry name" value="HisKA"/>
    <property type="match status" value="1"/>
</dbReference>
<keyword evidence="3" id="KW-0597">Phosphoprotein</keyword>
<dbReference type="PROSITE" id="PS50113">
    <property type="entry name" value="PAC"/>
    <property type="match status" value="2"/>
</dbReference>
<dbReference type="InterPro" id="IPR035965">
    <property type="entry name" value="PAS-like_dom_sf"/>
</dbReference>
<dbReference type="GO" id="GO:0006355">
    <property type="term" value="P:regulation of DNA-templated transcription"/>
    <property type="evidence" value="ECO:0007669"/>
    <property type="project" value="InterPro"/>
</dbReference>
<dbReference type="InterPro" id="IPR036097">
    <property type="entry name" value="HisK_dim/P_sf"/>
</dbReference>
<dbReference type="SUPFAM" id="SSF55785">
    <property type="entry name" value="PYP-like sensor domain (PAS domain)"/>
    <property type="match status" value="3"/>
</dbReference>
<dbReference type="RefSeq" id="WP_198061478.1">
    <property type="nucleotide sequence ID" value="NZ_CP065856.1"/>
</dbReference>
<feature type="domain" description="Histidine kinase" evidence="6">
    <location>
        <begin position="558"/>
        <end position="768"/>
    </location>
</feature>
<dbReference type="Pfam" id="PF08448">
    <property type="entry name" value="PAS_4"/>
    <property type="match status" value="2"/>
</dbReference>
<dbReference type="InterPro" id="IPR000014">
    <property type="entry name" value="PAS"/>
</dbReference>
<accession>A0A7T3FXU7</accession>
<feature type="domain" description="PAS" evidence="7">
    <location>
        <begin position="132"/>
        <end position="176"/>
    </location>
</feature>
<evidence type="ECO:0000256" key="2">
    <source>
        <dbReference type="ARBA" id="ARBA00012438"/>
    </source>
</evidence>
<evidence type="ECO:0000256" key="1">
    <source>
        <dbReference type="ARBA" id="ARBA00000085"/>
    </source>
</evidence>
<dbReference type="EMBL" id="CP065856">
    <property type="protein sequence ID" value="QPV62680.1"/>
    <property type="molecule type" value="Genomic_DNA"/>
</dbReference>
<keyword evidence="4" id="KW-0808">Transferase</keyword>
<dbReference type="NCBIfam" id="TIGR00229">
    <property type="entry name" value="sensory_box"/>
    <property type="match status" value="3"/>
</dbReference>
<dbReference type="InterPro" id="IPR036890">
    <property type="entry name" value="HATPase_C_sf"/>
</dbReference>
<evidence type="ECO:0000313" key="10">
    <source>
        <dbReference type="Proteomes" id="UP000595001"/>
    </source>
</evidence>
<dbReference type="SMART" id="SM00387">
    <property type="entry name" value="HATPase_c"/>
    <property type="match status" value="1"/>
</dbReference>
<feature type="domain" description="PAS" evidence="7">
    <location>
        <begin position="7"/>
        <end position="79"/>
    </location>
</feature>
<keyword evidence="10" id="KW-1185">Reference proteome</keyword>
<evidence type="ECO:0000256" key="3">
    <source>
        <dbReference type="ARBA" id="ARBA00022553"/>
    </source>
</evidence>
<dbReference type="Pfam" id="PF00989">
    <property type="entry name" value="PAS"/>
    <property type="match status" value="1"/>
</dbReference>
<dbReference type="InterPro" id="IPR052162">
    <property type="entry name" value="Sensor_kinase/Photoreceptor"/>
</dbReference>
<dbReference type="InterPro" id="IPR004358">
    <property type="entry name" value="Sig_transdc_His_kin-like_C"/>
</dbReference>
<comment type="catalytic activity">
    <reaction evidence="1">
        <text>ATP + protein L-histidine = ADP + protein N-phospho-L-histidine.</text>
        <dbReference type="EC" id="2.7.13.3"/>
    </reaction>
</comment>
<dbReference type="InterPro" id="IPR029016">
    <property type="entry name" value="GAF-like_dom_sf"/>
</dbReference>
<dbReference type="CDD" id="cd00075">
    <property type="entry name" value="HATPase"/>
    <property type="match status" value="1"/>
</dbReference>
<dbReference type="InterPro" id="IPR001610">
    <property type="entry name" value="PAC"/>
</dbReference>
<dbReference type="InterPro" id="IPR000700">
    <property type="entry name" value="PAS-assoc_C"/>
</dbReference>
<dbReference type="InterPro" id="IPR013767">
    <property type="entry name" value="PAS_fold"/>
</dbReference>
<dbReference type="FunFam" id="3.30.565.10:FF:000006">
    <property type="entry name" value="Sensor histidine kinase WalK"/>
    <property type="match status" value="1"/>
</dbReference>
<dbReference type="PRINTS" id="PR00344">
    <property type="entry name" value="BCTRLSENSOR"/>
</dbReference>
<organism evidence="9 10">
    <name type="scientific">Halosimplex litoreum</name>
    <dbReference type="NCBI Taxonomy" id="1198301"/>
    <lineage>
        <taxon>Archaea</taxon>
        <taxon>Methanobacteriati</taxon>
        <taxon>Methanobacteriota</taxon>
        <taxon>Stenosarchaea group</taxon>
        <taxon>Halobacteria</taxon>
        <taxon>Halobacteriales</taxon>
        <taxon>Haloarculaceae</taxon>
        <taxon>Halosimplex</taxon>
    </lineage>
</organism>
<dbReference type="GO" id="GO:0000155">
    <property type="term" value="F:phosphorelay sensor kinase activity"/>
    <property type="evidence" value="ECO:0007669"/>
    <property type="project" value="InterPro"/>
</dbReference>
<dbReference type="Pfam" id="PF00512">
    <property type="entry name" value="HisKA"/>
    <property type="match status" value="1"/>
</dbReference>
<dbReference type="PANTHER" id="PTHR43304:SF1">
    <property type="entry name" value="PAC DOMAIN-CONTAINING PROTEIN"/>
    <property type="match status" value="1"/>
</dbReference>
<evidence type="ECO:0000256" key="4">
    <source>
        <dbReference type="ARBA" id="ARBA00022679"/>
    </source>
</evidence>
<evidence type="ECO:0000259" key="7">
    <source>
        <dbReference type="PROSITE" id="PS50112"/>
    </source>
</evidence>
<dbReference type="CDD" id="cd00130">
    <property type="entry name" value="PAS"/>
    <property type="match status" value="3"/>
</dbReference>
<reference evidence="9 10" key="1">
    <citation type="submission" date="2020-12" db="EMBL/GenBank/DDBJ databases">
        <title>Halosimplex halophilum sp. nov. and Halosimplex salinum sp. nov., two new members of the genus Halosimplex.</title>
        <authorList>
            <person name="Cui H.L."/>
        </authorList>
    </citation>
    <scope>NUCLEOTIDE SEQUENCE [LARGE SCALE GENOMIC DNA]</scope>
    <source>
        <strain evidence="9 10">YGH94</strain>
    </source>
</reference>
<dbReference type="InterPro" id="IPR003661">
    <property type="entry name" value="HisK_dim/P_dom"/>
</dbReference>
<sequence>MGEQVFDDALYRDVFEAAPGPIFLHDVDTGEILDANEAAAALVGADREAVVGAEIGTFSPDSYTNEEAARLVESARRTGQESISWTLDDGSGGTRSVDVLLERVTLDGAEYVLAFVRDVTEHRAIQERYRTERDMLDRLLDVSPVGIVIHGAEGTILKTNEQAEAILGVDRGELVGGPANPEEIEILSVDGDPLETSRVPFRSVADGGERIEGRELTVERPDGERVVVSVSGSPLFDEDGDLKRVVVSIADITERRERERERKQRNEQLRTLISNLPVVVFTLDSEGVFQHSAGKGLDALGLEPGELEGKSVFDAYADQPDIVGSAERALAGEEVRATQTIGDLTFETWYRPVRDDDGEIELVVGVGRDVSALKDRENRMQDLAQASQELPHARTEREAASVVVDIADAIVGYPVTVYWSHDAEDDRLEPLVASDRALELVEASEATGIPDIGHDSDEMGRFEAGDLAIVENYNDLANPAAPEADFGTVVLVPIGDHGLLSVGALEETVFDEYDRNLTEILARSAVDALDRIERERELEASKRELERSNESLQQFAYVASHDLQEPLRMVSSYVSLLEAEYGEHFDEEAEEYMDFAVDGATRMQEMIDALLQYSRVHTQGEEFVEVDTEAVVAETRKSLELLVDDHSATVEVGELPPVRADRSQLGQIFQNLLKNAVQHGGAEPTVAVDGAREDDRVRFAVSDDGEGIPESQHERIFEIFKQSSDRDDSTGIGLAMCERIAHRHDGEIWVESAPGEGATFHFTMPAVGEENADDDVSRVTTTGGANQ</sequence>
<protein>
    <recommendedName>
        <fullName evidence="2">histidine kinase</fullName>
        <ecNumber evidence="2">2.7.13.3</ecNumber>
    </recommendedName>
</protein>
<dbReference type="InterPro" id="IPR003594">
    <property type="entry name" value="HATPase_dom"/>
</dbReference>
<dbReference type="AlphaFoldDB" id="A0A7T3FXU7"/>
<dbReference type="KEGG" id="hlt:I7X12_18435"/>
<dbReference type="Gene3D" id="3.30.450.20">
    <property type="entry name" value="PAS domain"/>
    <property type="match status" value="3"/>
</dbReference>
<feature type="domain" description="PAC" evidence="8">
    <location>
        <begin position="212"/>
        <end position="264"/>
    </location>
</feature>
<dbReference type="Gene3D" id="3.30.450.40">
    <property type="match status" value="1"/>
</dbReference>
<gene>
    <name evidence="9" type="ORF">I7X12_18435</name>
</gene>
<dbReference type="Gene3D" id="1.10.287.130">
    <property type="match status" value="1"/>
</dbReference>
<dbReference type="Gene3D" id="3.30.565.10">
    <property type="entry name" value="Histidine kinase-like ATPase, C-terminal domain"/>
    <property type="match status" value="1"/>
</dbReference>
<proteinExistence type="predicted"/>
<evidence type="ECO:0000256" key="5">
    <source>
        <dbReference type="ARBA" id="ARBA00022777"/>
    </source>
</evidence>
<feature type="domain" description="PAC" evidence="8">
    <location>
        <begin position="331"/>
        <end position="382"/>
    </location>
</feature>
<dbReference type="OrthoDB" id="106630at2157"/>
<evidence type="ECO:0000259" key="8">
    <source>
        <dbReference type="PROSITE" id="PS50113"/>
    </source>
</evidence>
<dbReference type="SUPFAM" id="SSF55874">
    <property type="entry name" value="ATPase domain of HSP90 chaperone/DNA topoisomerase II/histidine kinase"/>
    <property type="match status" value="1"/>
</dbReference>
<dbReference type="GeneID" id="60590514"/>
<feature type="domain" description="PAS" evidence="7">
    <location>
        <begin position="265"/>
        <end position="313"/>
    </location>
</feature>
<dbReference type="SMART" id="SM00086">
    <property type="entry name" value="PAC"/>
    <property type="match status" value="3"/>
</dbReference>
<dbReference type="SUPFAM" id="SSF55781">
    <property type="entry name" value="GAF domain-like"/>
    <property type="match status" value="1"/>
</dbReference>
<dbReference type="Proteomes" id="UP000595001">
    <property type="component" value="Chromosome"/>
</dbReference>
<dbReference type="SMART" id="SM00388">
    <property type="entry name" value="HisKA"/>
    <property type="match status" value="1"/>
</dbReference>
<dbReference type="Pfam" id="PF02518">
    <property type="entry name" value="HATPase_c"/>
    <property type="match status" value="1"/>
</dbReference>
<dbReference type="SMART" id="SM00091">
    <property type="entry name" value="PAS"/>
    <property type="match status" value="3"/>
</dbReference>
<dbReference type="InterPro" id="IPR005467">
    <property type="entry name" value="His_kinase_dom"/>
</dbReference>
<dbReference type="SUPFAM" id="SSF47384">
    <property type="entry name" value="Homodimeric domain of signal transducing histidine kinase"/>
    <property type="match status" value="1"/>
</dbReference>
<dbReference type="EC" id="2.7.13.3" evidence="2"/>
<dbReference type="PANTHER" id="PTHR43304">
    <property type="entry name" value="PHYTOCHROME-LIKE PROTEIN CPH1"/>
    <property type="match status" value="1"/>
</dbReference>
<dbReference type="PROSITE" id="PS50109">
    <property type="entry name" value="HIS_KIN"/>
    <property type="match status" value="1"/>
</dbReference>